<name>A0ABQ5IUL8_9ASTR</name>
<accession>A0ABQ5IUL8</accession>
<gene>
    <name evidence="3" type="ORF">Tco_1114276</name>
</gene>
<protein>
    <submittedName>
        <fullName evidence="3">Ribonuclease H-like domain-containing protein</fullName>
    </submittedName>
</protein>
<dbReference type="SUPFAM" id="SSF56672">
    <property type="entry name" value="DNA/RNA polymerases"/>
    <property type="match status" value="1"/>
</dbReference>
<feature type="compositionally biased region" description="Basic and acidic residues" evidence="1">
    <location>
        <begin position="174"/>
        <end position="185"/>
    </location>
</feature>
<dbReference type="InterPro" id="IPR013103">
    <property type="entry name" value="RVT_2"/>
</dbReference>
<feature type="region of interest" description="Disordered" evidence="1">
    <location>
        <begin position="174"/>
        <end position="193"/>
    </location>
</feature>
<evidence type="ECO:0000256" key="1">
    <source>
        <dbReference type="SAM" id="MobiDB-lite"/>
    </source>
</evidence>
<dbReference type="Proteomes" id="UP001151760">
    <property type="component" value="Unassembled WGS sequence"/>
</dbReference>
<dbReference type="Pfam" id="PF07727">
    <property type="entry name" value="RVT_2"/>
    <property type="match status" value="1"/>
</dbReference>
<organism evidence="3 4">
    <name type="scientific">Tanacetum coccineum</name>
    <dbReference type="NCBI Taxonomy" id="301880"/>
    <lineage>
        <taxon>Eukaryota</taxon>
        <taxon>Viridiplantae</taxon>
        <taxon>Streptophyta</taxon>
        <taxon>Embryophyta</taxon>
        <taxon>Tracheophyta</taxon>
        <taxon>Spermatophyta</taxon>
        <taxon>Magnoliopsida</taxon>
        <taxon>eudicotyledons</taxon>
        <taxon>Gunneridae</taxon>
        <taxon>Pentapetalae</taxon>
        <taxon>asterids</taxon>
        <taxon>campanulids</taxon>
        <taxon>Asterales</taxon>
        <taxon>Asteraceae</taxon>
        <taxon>Asteroideae</taxon>
        <taxon>Anthemideae</taxon>
        <taxon>Anthemidinae</taxon>
        <taxon>Tanacetum</taxon>
    </lineage>
</organism>
<sequence>MELENSQNNTLAKLSHAQTMKKRIEVKAKNSPAFAKMYAIKARFGGNDATKKTQKALLKQQYENFNATSSKSLDSIFTASKALIETMNKPDFDTMGLDDLYNNFKIVEQKFKKSAVANNDEKNLAFLTTSSPSSTNTINTVNTGVSTGNTKILKRRYALLSMRRAKKVLSEKLERMRAPRSKDNRNWNQGSSAKAVRIEDASEKAMCAIDGAGFDWSDMAEDEIQADASLGSHMHTLILRENTDAPIIEDWVSDDEEEVESIPKEEKKTVVPTATKKESVKTIKLSRRSVRYAEMYRSQRPRGNQRSWNAVLMKTGLKTVKNEKPLSTVRSVNTARPFNTVRCFLSPTSSSQQDHQDCIVMPIWKDASYFDDASLQIYADVTNTRQDVTHEIAFSDKCKNHVVQTRRMTTSYSELGFLGAIYEGKTHQDLHTCLFACFLSQEEPKRVSKALNLPKGHRAIGTKWVYRNKKDERGIVIRNKARLVAQGHTQEEGIDYDEVFAPVARIEAIRIFLAYASYMGFTVYQMDVKSAFLYGQIEEEVYVCQPPGFEDPDHPDKVYKVVKALYGLHQVPRAWYDTLATYLLSNGFQRGQIDQTLFIKSQKGHILLVQIYVDDIIFGSTKKELCEEFEKLMKDKFQMSSMGELTFFLGLQVQQRKKGIFISQDKYVHEILRKFKLQPCERVASTYPTYWKALGLWYSKDSPLELVAYTDSDYAGATLDRKSTTGGCQYLGNRMIYYYLAMQETNCGCQLPTTEAEFVVCCKLFCGQVL</sequence>
<keyword evidence="4" id="KW-1185">Reference proteome</keyword>
<evidence type="ECO:0000313" key="4">
    <source>
        <dbReference type="Proteomes" id="UP001151760"/>
    </source>
</evidence>
<dbReference type="EMBL" id="BQNB010021200">
    <property type="protein sequence ID" value="GJU03938.1"/>
    <property type="molecule type" value="Genomic_DNA"/>
</dbReference>
<dbReference type="PANTHER" id="PTHR11439:SF495">
    <property type="entry name" value="REVERSE TRANSCRIPTASE, RNA-DEPENDENT DNA POLYMERASE-RELATED"/>
    <property type="match status" value="1"/>
</dbReference>
<dbReference type="InterPro" id="IPR043502">
    <property type="entry name" value="DNA/RNA_pol_sf"/>
</dbReference>
<comment type="caution">
    <text evidence="3">The sequence shown here is derived from an EMBL/GenBank/DDBJ whole genome shotgun (WGS) entry which is preliminary data.</text>
</comment>
<reference evidence="3" key="1">
    <citation type="journal article" date="2022" name="Int. J. Mol. Sci.">
        <title>Draft Genome of Tanacetum Coccineum: Genomic Comparison of Closely Related Tanacetum-Family Plants.</title>
        <authorList>
            <person name="Yamashiro T."/>
            <person name="Shiraishi A."/>
            <person name="Nakayama K."/>
            <person name="Satake H."/>
        </authorList>
    </citation>
    <scope>NUCLEOTIDE SEQUENCE</scope>
</reference>
<evidence type="ECO:0000313" key="3">
    <source>
        <dbReference type="EMBL" id="GJU03938.1"/>
    </source>
</evidence>
<feature type="domain" description="Reverse transcriptase Ty1/copia-type" evidence="2">
    <location>
        <begin position="449"/>
        <end position="684"/>
    </location>
</feature>
<evidence type="ECO:0000259" key="2">
    <source>
        <dbReference type="Pfam" id="PF07727"/>
    </source>
</evidence>
<reference evidence="3" key="2">
    <citation type="submission" date="2022-01" db="EMBL/GenBank/DDBJ databases">
        <authorList>
            <person name="Yamashiro T."/>
            <person name="Shiraishi A."/>
            <person name="Satake H."/>
            <person name="Nakayama K."/>
        </authorList>
    </citation>
    <scope>NUCLEOTIDE SEQUENCE</scope>
</reference>
<proteinExistence type="predicted"/>
<dbReference type="PANTHER" id="PTHR11439">
    <property type="entry name" value="GAG-POL-RELATED RETROTRANSPOSON"/>
    <property type="match status" value="1"/>
</dbReference>